<sequence>MLRKILCSTNACRLVSIRCTNSRGSSLDIQQCNVIDYDDPQHLPQPEYPMRPNEPLTTRKQRLIYQSRKRGMLENDLILSSFAAKYLQNFNASQTAQYDELINGVSNDWEIYYWATGTKPAPPQFDTEIMQLLKEHVKNVERVQRLRQPNLH</sequence>
<name>A0A6J2TG79_DROLE</name>
<comment type="function">
    <text evidence="4">Plays an essential role in the assembly of succinate dehydrogenase (SDH), an enzyme complex (also referred to as respiratory complex II) that is a component of both the tricarboxylic acid (TCA) cycle and the mitochondrial electron transport chain, and which couples the oxidation of succinate to fumarate with the reduction of ubiquinone (coenzyme Q) to ubiquinol. Required for flavinylation (covalent attachment of FAD) of the flavoprotein subunit of the SDH catalytic dimer.</text>
</comment>
<dbReference type="SUPFAM" id="SSF109910">
    <property type="entry name" value="YgfY-like"/>
    <property type="match status" value="1"/>
</dbReference>
<dbReference type="PANTHER" id="PTHR12469">
    <property type="entry name" value="PROTEIN EMI5 HOMOLOG, MITOCHONDRIAL"/>
    <property type="match status" value="1"/>
</dbReference>
<dbReference type="PANTHER" id="PTHR12469:SF2">
    <property type="entry name" value="SUCCINATE DEHYDROGENASE ASSEMBLY FACTOR 2, MITOCHONDRIAL"/>
    <property type="match status" value="1"/>
</dbReference>
<evidence type="ECO:0000256" key="1">
    <source>
        <dbReference type="ARBA" id="ARBA00004305"/>
    </source>
</evidence>
<dbReference type="Proteomes" id="UP000504634">
    <property type="component" value="Unplaced"/>
</dbReference>
<evidence type="ECO:0000313" key="6">
    <source>
        <dbReference type="RefSeq" id="XP_030375736.1"/>
    </source>
</evidence>
<dbReference type="AlphaFoldDB" id="A0A6J2TG79"/>
<protein>
    <recommendedName>
        <fullName evidence="4">Succinate dehydrogenase assembly factor 2, mitochondrial</fullName>
        <shortName evidence="4">SDH assembly factor 2</shortName>
        <shortName evidence="4">SDHAF2</shortName>
    </recommendedName>
</protein>
<dbReference type="InterPro" id="IPR005631">
    <property type="entry name" value="SDH"/>
</dbReference>
<dbReference type="FunFam" id="1.10.150.250:FF:000002">
    <property type="entry name" value="Succinate dehydrogenase assembly factor 2, mitochondrial"/>
    <property type="match status" value="1"/>
</dbReference>
<dbReference type="GO" id="GO:0034553">
    <property type="term" value="P:mitochondrial respiratory chain complex II assembly"/>
    <property type="evidence" value="ECO:0007669"/>
    <property type="project" value="TreeGrafter"/>
</dbReference>
<evidence type="ECO:0000256" key="3">
    <source>
        <dbReference type="ARBA" id="ARBA00023186"/>
    </source>
</evidence>
<dbReference type="GO" id="GO:0006099">
    <property type="term" value="P:tricarboxylic acid cycle"/>
    <property type="evidence" value="ECO:0007669"/>
    <property type="project" value="TreeGrafter"/>
</dbReference>
<keyword evidence="3 4" id="KW-0143">Chaperone</keyword>
<dbReference type="InterPro" id="IPR028882">
    <property type="entry name" value="SDHAF2"/>
</dbReference>
<reference evidence="6" key="1">
    <citation type="submission" date="2025-08" db="UniProtKB">
        <authorList>
            <consortium name="RefSeq"/>
        </authorList>
    </citation>
    <scope>IDENTIFICATION</scope>
    <source>
        <strain evidence="6">11010-0011.00</strain>
        <tissue evidence="6">Whole body</tissue>
    </source>
</reference>
<evidence type="ECO:0000256" key="2">
    <source>
        <dbReference type="ARBA" id="ARBA00023128"/>
    </source>
</evidence>
<dbReference type="GeneID" id="115625013"/>
<gene>
    <name evidence="6" type="primary">LOC115625013</name>
</gene>
<accession>A0A6J2TG79</accession>
<dbReference type="HAMAP" id="MF_03057">
    <property type="entry name" value="SDHAF2"/>
    <property type="match status" value="1"/>
</dbReference>
<proteinExistence type="inferred from homology"/>
<dbReference type="RefSeq" id="XP_030375736.1">
    <property type="nucleotide sequence ID" value="XM_030519876.1"/>
</dbReference>
<dbReference type="InterPro" id="IPR036714">
    <property type="entry name" value="SDH_sf"/>
</dbReference>
<evidence type="ECO:0000313" key="5">
    <source>
        <dbReference type="Proteomes" id="UP000504634"/>
    </source>
</evidence>
<comment type="similarity">
    <text evidence="4">Belongs to the SDHAF2 family.</text>
</comment>
<dbReference type="Pfam" id="PF03937">
    <property type="entry name" value="Sdh5"/>
    <property type="match status" value="1"/>
</dbReference>
<comment type="subunit">
    <text evidence="4">Interacts with the flavoprotein subunit within the SDH catalytic dimer.</text>
</comment>
<evidence type="ECO:0000256" key="4">
    <source>
        <dbReference type="HAMAP-Rule" id="MF_03057"/>
    </source>
</evidence>
<dbReference type="Gene3D" id="1.10.150.250">
    <property type="entry name" value="Flavinator of succinate dehydrogenase"/>
    <property type="match status" value="1"/>
</dbReference>
<dbReference type="GO" id="GO:0005759">
    <property type="term" value="C:mitochondrial matrix"/>
    <property type="evidence" value="ECO:0007669"/>
    <property type="project" value="UniProtKB-SubCell"/>
</dbReference>
<comment type="subcellular location">
    <subcellularLocation>
        <location evidence="1 4">Mitochondrion matrix</location>
    </subcellularLocation>
</comment>
<dbReference type="OrthoDB" id="284292at2759"/>
<organism evidence="5 6">
    <name type="scientific">Drosophila lebanonensis</name>
    <name type="common">Fruit fly</name>
    <name type="synonym">Scaptodrosophila lebanonensis</name>
    <dbReference type="NCBI Taxonomy" id="7225"/>
    <lineage>
        <taxon>Eukaryota</taxon>
        <taxon>Metazoa</taxon>
        <taxon>Ecdysozoa</taxon>
        <taxon>Arthropoda</taxon>
        <taxon>Hexapoda</taxon>
        <taxon>Insecta</taxon>
        <taxon>Pterygota</taxon>
        <taxon>Neoptera</taxon>
        <taxon>Endopterygota</taxon>
        <taxon>Diptera</taxon>
        <taxon>Brachycera</taxon>
        <taxon>Muscomorpha</taxon>
        <taxon>Ephydroidea</taxon>
        <taxon>Drosophilidae</taxon>
        <taxon>Scaptodrosophila</taxon>
    </lineage>
</organism>
<keyword evidence="5" id="KW-1185">Reference proteome</keyword>
<dbReference type="GO" id="GO:0006121">
    <property type="term" value="P:mitochondrial electron transport, succinate to ubiquinone"/>
    <property type="evidence" value="ECO:0007669"/>
    <property type="project" value="UniProtKB-UniRule"/>
</dbReference>
<keyword evidence="2 4" id="KW-0496">Mitochondrion</keyword>